<reference evidence="1" key="2">
    <citation type="submission" date="2021-10" db="EMBL/GenBank/DDBJ databases">
        <authorList>
            <person name="Piombo E."/>
        </authorList>
    </citation>
    <scope>NUCLEOTIDE SEQUENCE</scope>
</reference>
<dbReference type="EMBL" id="CADEHS020000627">
    <property type="protein sequence ID" value="CAG9955909.1"/>
    <property type="molecule type" value="Genomic_DNA"/>
</dbReference>
<sequence length="384" mass="43544">MSDLKINIFAAILIPWAACSLAMIGRIAARRMTKATWWYEDYFCVAAYVAACCYNSLLLYWTTNWSLGQNMPDSLSEASREHILTIARKMAFFSSLTYSFSIAFSKMTVLSLYWRIFKHSAIRIPIIVLFVISVIWILLRTFMISFRCWPVPYYWDKSITGKCHINDSAFFYGTLLLHFVMDIVILILPVVEVFKLRLHLGQKFAVAALFVIGIIVCVASIFVLYESIQSDPNTSQIPHDHAMKYAWGAVEVNVAIASACFPLLRPVFRLIIGSRVLSSYTSRPFSYGTRGHELTSVTVNKGRRGKDAGGMSSTHQLADDEQRLADMPGFDPAAIKDPDRVHSITTSPFRASRWGPDEDNRQIHVRNDVVVEVNAVDDTKDFHR</sequence>
<evidence type="ECO:0000313" key="1">
    <source>
        <dbReference type="EMBL" id="CAG9955909.1"/>
    </source>
</evidence>
<keyword evidence="2" id="KW-1185">Reference proteome</keyword>
<organism evidence="1 2">
    <name type="scientific">Clonostachys rosea f. rosea IK726</name>
    <dbReference type="NCBI Taxonomy" id="1349383"/>
    <lineage>
        <taxon>Eukaryota</taxon>
        <taxon>Fungi</taxon>
        <taxon>Dikarya</taxon>
        <taxon>Ascomycota</taxon>
        <taxon>Pezizomycotina</taxon>
        <taxon>Sordariomycetes</taxon>
        <taxon>Hypocreomycetidae</taxon>
        <taxon>Hypocreales</taxon>
        <taxon>Bionectriaceae</taxon>
        <taxon>Clonostachys</taxon>
    </lineage>
</organism>
<dbReference type="Proteomes" id="UP000836387">
    <property type="component" value="Unassembled WGS sequence"/>
</dbReference>
<protein>
    <submittedName>
        <fullName evidence="1">Uncharacterized protein</fullName>
    </submittedName>
</protein>
<evidence type="ECO:0000313" key="2">
    <source>
        <dbReference type="Proteomes" id="UP000836387"/>
    </source>
</evidence>
<comment type="caution">
    <text evidence="1">The sequence shown here is derived from an EMBL/GenBank/DDBJ whole genome shotgun (WGS) entry which is preliminary data.</text>
</comment>
<proteinExistence type="predicted"/>
<reference evidence="1" key="1">
    <citation type="submission" date="2020-04" db="EMBL/GenBank/DDBJ databases">
        <authorList>
            <person name="Broberg M."/>
        </authorList>
    </citation>
    <scope>NUCLEOTIDE SEQUENCE</scope>
</reference>
<gene>
    <name evidence="1" type="ORF">CRV2_00019665</name>
</gene>
<name>A0ACA9UUE8_BIOOC</name>
<accession>A0ACA9UUE8</accession>